<evidence type="ECO:0000313" key="2">
    <source>
        <dbReference type="EMBL" id="BAS71044.1"/>
    </source>
</evidence>
<keyword evidence="3" id="KW-1185">Reference proteome</keyword>
<dbReference type="AlphaFoldDB" id="A0A0P0V052"/>
<proteinExistence type="predicted"/>
<reference evidence="2 3" key="2">
    <citation type="journal article" date="2013" name="Plant Cell Physiol.">
        <title>Rice Annotation Project Database (RAP-DB): an integrative and interactive database for rice genomics.</title>
        <authorList>
            <person name="Sakai H."/>
            <person name="Lee S.S."/>
            <person name="Tanaka T."/>
            <person name="Numa H."/>
            <person name="Kim J."/>
            <person name="Kawahara Y."/>
            <person name="Wakimoto H."/>
            <person name="Yang C.C."/>
            <person name="Iwamoto M."/>
            <person name="Abe T."/>
            <person name="Yamada Y."/>
            <person name="Muto A."/>
            <person name="Inokuchi H."/>
            <person name="Ikemura T."/>
            <person name="Matsumoto T."/>
            <person name="Sasaki T."/>
            <person name="Itoh T."/>
        </authorList>
    </citation>
    <scope>NUCLEOTIDE SEQUENCE [LARGE SCALE GENOMIC DNA]</scope>
    <source>
        <strain evidence="3">cv. Nipponbare</strain>
    </source>
</reference>
<protein>
    <submittedName>
        <fullName evidence="2">Os01g0217900 protein</fullName>
    </submittedName>
</protein>
<organism evidence="2 3">
    <name type="scientific">Oryza sativa subsp. japonica</name>
    <name type="common">Rice</name>
    <dbReference type="NCBI Taxonomy" id="39947"/>
    <lineage>
        <taxon>Eukaryota</taxon>
        <taxon>Viridiplantae</taxon>
        <taxon>Streptophyta</taxon>
        <taxon>Embryophyta</taxon>
        <taxon>Tracheophyta</taxon>
        <taxon>Spermatophyta</taxon>
        <taxon>Magnoliopsida</taxon>
        <taxon>Liliopsida</taxon>
        <taxon>Poales</taxon>
        <taxon>Poaceae</taxon>
        <taxon>BOP clade</taxon>
        <taxon>Oryzoideae</taxon>
        <taxon>Oryzeae</taxon>
        <taxon>Oryzinae</taxon>
        <taxon>Oryza</taxon>
        <taxon>Oryza sativa</taxon>
    </lineage>
</organism>
<feature type="region of interest" description="Disordered" evidence="1">
    <location>
        <begin position="72"/>
        <end position="94"/>
    </location>
</feature>
<evidence type="ECO:0000256" key="1">
    <source>
        <dbReference type="SAM" id="MobiDB-lite"/>
    </source>
</evidence>
<dbReference type="InParanoid" id="A0A0P0V052"/>
<evidence type="ECO:0000313" key="3">
    <source>
        <dbReference type="Proteomes" id="UP000059680"/>
    </source>
</evidence>
<accession>A0A0P0V052</accession>
<reference evidence="3" key="1">
    <citation type="journal article" date="2005" name="Nature">
        <title>The map-based sequence of the rice genome.</title>
        <authorList>
            <consortium name="International rice genome sequencing project (IRGSP)"/>
            <person name="Matsumoto T."/>
            <person name="Wu J."/>
            <person name="Kanamori H."/>
            <person name="Katayose Y."/>
            <person name="Fujisawa M."/>
            <person name="Namiki N."/>
            <person name="Mizuno H."/>
            <person name="Yamamoto K."/>
            <person name="Antonio B.A."/>
            <person name="Baba T."/>
            <person name="Sakata K."/>
            <person name="Nagamura Y."/>
            <person name="Aoki H."/>
            <person name="Arikawa K."/>
            <person name="Arita K."/>
            <person name="Bito T."/>
            <person name="Chiden Y."/>
            <person name="Fujitsuka N."/>
            <person name="Fukunaka R."/>
            <person name="Hamada M."/>
            <person name="Harada C."/>
            <person name="Hayashi A."/>
            <person name="Hijishita S."/>
            <person name="Honda M."/>
            <person name="Hosokawa S."/>
            <person name="Ichikawa Y."/>
            <person name="Idonuma A."/>
            <person name="Iijima M."/>
            <person name="Ikeda M."/>
            <person name="Ikeno M."/>
            <person name="Ito K."/>
            <person name="Ito S."/>
            <person name="Ito T."/>
            <person name="Ito Y."/>
            <person name="Ito Y."/>
            <person name="Iwabuchi A."/>
            <person name="Kamiya K."/>
            <person name="Karasawa W."/>
            <person name="Kurita K."/>
            <person name="Katagiri S."/>
            <person name="Kikuta A."/>
            <person name="Kobayashi H."/>
            <person name="Kobayashi N."/>
            <person name="Machita K."/>
            <person name="Maehara T."/>
            <person name="Masukawa M."/>
            <person name="Mizubayashi T."/>
            <person name="Mukai Y."/>
            <person name="Nagasaki H."/>
            <person name="Nagata Y."/>
            <person name="Naito S."/>
            <person name="Nakashima M."/>
            <person name="Nakama Y."/>
            <person name="Nakamichi Y."/>
            <person name="Nakamura M."/>
            <person name="Meguro A."/>
            <person name="Negishi M."/>
            <person name="Ohta I."/>
            <person name="Ohta T."/>
            <person name="Okamoto M."/>
            <person name="Ono N."/>
            <person name="Saji S."/>
            <person name="Sakaguchi M."/>
            <person name="Sakai K."/>
            <person name="Shibata M."/>
            <person name="Shimokawa T."/>
            <person name="Song J."/>
            <person name="Takazaki Y."/>
            <person name="Terasawa K."/>
            <person name="Tsugane M."/>
            <person name="Tsuji K."/>
            <person name="Ueda S."/>
            <person name="Waki K."/>
            <person name="Yamagata H."/>
            <person name="Yamamoto M."/>
            <person name="Yamamoto S."/>
            <person name="Yamane H."/>
            <person name="Yoshiki S."/>
            <person name="Yoshihara R."/>
            <person name="Yukawa K."/>
            <person name="Zhong H."/>
            <person name="Yano M."/>
            <person name="Yuan Q."/>
            <person name="Ouyang S."/>
            <person name="Liu J."/>
            <person name="Jones K.M."/>
            <person name="Gansberger K."/>
            <person name="Moffat K."/>
            <person name="Hill J."/>
            <person name="Bera J."/>
            <person name="Fadrosh D."/>
            <person name="Jin S."/>
            <person name="Johri S."/>
            <person name="Kim M."/>
            <person name="Overton L."/>
            <person name="Reardon M."/>
            <person name="Tsitrin T."/>
            <person name="Vuong H."/>
            <person name="Weaver B."/>
            <person name="Ciecko A."/>
            <person name="Tallon L."/>
            <person name="Jackson J."/>
            <person name="Pai G."/>
            <person name="Aken S.V."/>
            <person name="Utterback T."/>
            <person name="Reidmuller S."/>
            <person name="Feldblyum T."/>
            <person name="Hsiao J."/>
            <person name="Zismann V."/>
            <person name="Iobst S."/>
            <person name="de Vazeille A.R."/>
            <person name="Buell C.R."/>
            <person name="Ying K."/>
            <person name="Li Y."/>
            <person name="Lu T."/>
            <person name="Huang Y."/>
            <person name="Zhao Q."/>
            <person name="Feng Q."/>
            <person name="Zhang L."/>
            <person name="Zhu J."/>
            <person name="Weng Q."/>
            <person name="Mu J."/>
            <person name="Lu Y."/>
            <person name="Fan D."/>
            <person name="Liu Y."/>
            <person name="Guan J."/>
            <person name="Zhang Y."/>
            <person name="Yu S."/>
            <person name="Liu X."/>
            <person name="Zhang Y."/>
            <person name="Hong G."/>
            <person name="Han B."/>
            <person name="Choisne N."/>
            <person name="Demange N."/>
            <person name="Orjeda G."/>
            <person name="Samain S."/>
            <person name="Cattolico L."/>
            <person name="Pelletier E."/>
            <person name="Couloux A."/>
            <person name="Segurens B."/>
            <person name="Wincker P."/>
            <person name="D'Hont A."/>
            <person name="Scarpelli C."/>
            <person name="Weissenbach J."/>
            <person name="Salanoubat M."/>
            <person name="Quetier F."/>
            <person name="Yu Y."/>
            <person name="Kim H.R."/>
            <person name="Rambo T."/>
            <person name="Currie J."/>
            <person name="Collura K."/>
            <person name="Luo M."/>
            <person name="Yang T."/>
            <person name="Ammiraju J.S.S."/>
            <person name="Engler F."/>
            <person name="Soderlund C."/>
            <person name="Wing R.A."/>
            <person name="Palmer L.E."/>
            <person name="de la Bastide M."/>
            <person name="Spiegel L."/>
            <person name="Nascimento L."/>
            <person name="Zutavern T."/>
            <person name="O'Shaughnessy A."/>
            <person name="Dike S."/>
            <person name="Dedhia N."/>
            <person name="Preston R."/>
            <person name="Balija V."/>
            <person name="McCombie W.R."/>
            <person name="Chow T."/>
            <person name="Chen H."/>
            <person name="Chung M."/>
            <person name="Chen C."/>
            <person name="Shaw J."/>
            <person name="Wu H."/>
            <person name="Hsiao K."/>
            <person name="Chao Y."/>
            <person name="Chu M."/>
            <person name="Cheng C."/>
            <person name="Hour A."/>
            <person name="Lee P."/>
            <person name="Lin S."/>
            <person name="Lin Y."/>
            <person name="Liou J."/>
            <person name="Liu S."/>
            <person name="Hsing Y."/>
            <person name="Raghuvanshi S."/>
            <person name="Mohanty A."/>
            <person name="Bharti A.K."/>
            <person name="Gaur A."/>
            <person name="Gupta V."/>
            <person name="Kumar D."/>
            <person name="Ravi V."/>
            <person name="Vij S."/>
            <person name="Kapur A."/>
            <person name="Khurana P."/>
            <person name="Khurana P."/>
            <person name="Khurana J.P."/>
            <person name="Tyagi A.K."/>
            <person name="Gaikwad K."/>
            <person name="Singh A."/>
            <person name="Dalal V."/>
            <person name="Srivastava S."/>
            <person name="Dixit A."/>
            <person name="Pal A.K."/>
            <person name="Ghazi I.A."/>
            <person name="Yadav M."/>
            <person name="Pandit A."/>
            <person name="Bhargava A."/>
            <person name="Sureshbabu K."/>
            <person name="Batra K."/>
            <person name="Sharma T.R."/>
            <person name="Mohapatra T."/>
            <person name="Singh N.K."/>
            <person name="Messing J."/>
            <person name="Nelson A.B."/>
            <person name="Fuks G."/>
            <person name="Kavchok S."/>
            <person name="Keizer G."/>
            <person name="Linton E."/>
            <person name="Llaca V."/>
            <person name="Song R."/>
            <person name="Tanyolac B."/>
            <person name="Young S."/>
            <person name="Ho-Il K."/>
            <person name="Hahn J.H."/>
            <person name="Sangsakoo G."/>
            <person name="Vanavichit A."/>
            <person name="de Mattos Luiz.A.T."/>
            <person name="Zimmer P.D."/>
            <person name="Malone G."/>
            <person name="Dellagostin O."/>
            <person name="de Oliveira A.C."/>
            <person name="Bevan M."/>
            <person name="Bancroft I."/>
            <person name="Minx P."/>
            <person name="Cordum H."/>
            <person name="Wilson R."/>
            <person name="Cheng Z."/>
            <person name="Jin W."/>
            <person name="Jiang J."/>
            <person name="Leong S.A."/>
            <person name="Iwama H."/>
            <person name="Gojobori T."/>
            <person name="Itoh T."/>
            <person name="Niimura Y."/>
            <person name="Fujii Y."/>
            <person name="Habara T."/>
            <person name="Sakai H."/>
            <person name="Sato Y."/>
            <person name="Wilson G."/>
            <person name="Kumar K."/>
            <person name="McCouch S."/>
            <person name="Juretic N."/>
            <person name="Hoen D."/>
            <person name="Wright S."/>
            <person name="Bruskiewich R."/>
            <person name="Bureau T."/>
            <person name="Miyao A."/>
            <person name="Hirochika H."/>
            <person name="Nishikawa T."/>
            <person name="Kadowaki K."/>
            <person name="Sugiura M."/>
            <person name="Burr B."/>
            <person name="Sasaki T."/>
        </authorList>
    </citation>
    <scope>NUCLEOTIDE SEQUENCE [LARGE SCALE GENOMIC DNA]</scope>
    <source>
        <strain evidence="3">cv. Nipponbare</strain>
    </source>
</reference>
<feature type="non-terminal residue" evidence="2">
    <location>
        <position position="94"/>
    </location>
</feature>
<name>A0A0P0V052_ORYSJ</name>
<dbReference type="EMBL" id="AP014957">
    <property type="protein sequence ID" value="BAS71044.1"/>
    <property type="molecule type" value="Genomic_DNA"/>
</dbReference>
<dbReference type="PaxDb" id="39947-A0A0P0V052"/>
<gene>
    <name evidence="2" type="ordered locus">Os01g0217900</name>
    <name evidence="2" type="ORF">OSNPB_010217900</name>
</gene>
<reference evidence="2 3" key="3">
    <citation type="journal article" date="2013" name="Rice">
        <title>Improvement of the Oryza sativa Nipponbare reference genome using next generation sequence and optical map data.</title>
        <authorList>
            <person name="Kawahara Y."/>
            <person name="de la Bastide M."/>
            <person name="Hamilton J.P."/>
            <person name="Kanamori H."/>
            <person name="McCombie W.R."/>
            <person name="Ouyang S."/>
            <person name="Schwartz D.C."/>
            <person name="Tanaka T."/>
            <person name="Wu J."/>
            <person name="Zhou S."/>
            <person name="Childs K.L."/>
            <person name="Davidson R.M."/>
            <person name="Lin H."/>
            <person name="Quesada-Ocampo L."/>
            <person name="Vaillancourt B."/>
            <person name="Sakai H."/>
            <person name="Lee S.S."/>
            <person name="Kim J."/>
            <person name="Numa H."/>
            <person name="Itoh T."/>
            <person name="Buell C.R."/>
            <person name="Matsumoto T."/>
        </authorList>
    </citation>
    <scope>NUCLEOTIDE SEQUENCE [LARGE SCALE GENOMIC DNA]</scope>
    <source>
        <strain evidence="3">cv. Nipponbare</strain>
    </source>
</reference>
<dbReference type="Proteomes" id="UP000059680">
    <property type="component" value="Chromosome 1"/>
</dbReference>
<sequence length="94" mass="10074">MQDFGQWLPQSQTTADLYFSSIPIPSQFDTSIETQTRTSAVVSSEKESANSFVPHNGTGLVERISNDAGLTEVVGSSAGPTECIDLNKTPARKP</sequence>